<feature type="signal peptide" evidence="1">
    <location>
        <begin position="1"/>
        <end position="23"/>
    </location>
</feature>
<evidence type="ECO:0000313" key="2">
    <source>
        <dbReference type="EMBL" id="NHE58158.1"/>
    </source>
</evidence>
<name>A0ABX0HCU4_9BACT</name>
<comment type="caution">
    <text evidence="2">The sequence shown here is derived from an EMBL/GenBank/DDBJ whole genome shotgun (WGS) entry which is preliminary data.</text>
</comment>
<protein>
    <submittedName>
        <fullName evidence="2">Uncharacterized protein</fullName>
    </submittedName>
</protein>
<proteinExistence type="predicted"/>
<evidence type="ECO:0000313" key="3">
    <source>
        <dbReference type="Proteomes" id="UP000649799"/>
    </source>
</evidence>
<feature type="chain" id="PRO_5045774776" evidence="1">
    <location>
        <begin position="24"/>
        <end position="277"/>
    </location>
</feature>
<accession>A0ABX0HCU4</accession>
<sequence length="277" mass="31714">MRSSQIKTGLCVLLPFYCLMAFAQEEPVLDAIWQLKIDGIDKIDVDGRGNIFFSTQNGHINQYNESGDSLNFYAPPFSSGISRLDAHWTVSIFLFYESQQRYEILDRFLNPLSHQSMADLGLTGLFSQATPGNNNSLWLYDETDLRLKKINYNNQQVLQEQALNVLIPESSLQVMQMMERKNLLFVQVSNEGVYIFDNQANFIKSIPIANNSPVFIENESIYFLRKNQLLKKNFINGNTSMVLLPDNHRFTGLAVTNSKLILTHLHGLMAFTRPENF</sequence>
<keyword evidence="3" id="KW-1185">Reference proteome</keyword>
<dbReference type="EMBL" id="JAANYN010000006">
    <property type="protein sequence ID" value="NHE58158.1"/>
    <property type="molecule type" value="Genomic_DNA"/>
</dbReference>
<reference evidence="2 3" key="1">
    <citation type="submission" date="2020-03" db="EMBL/GenBank/DDBJ databases">
        <title>Cyclobacterium plantarum sp. nov., a marine bacterium isolated from a coastal-marine wetland.</title>
        <authorList>
            <person name="Sanchez-Porro C."/>
            <person name="Ventosa A."/>
            <person name="Amoozegar M."/>
        </authorList>
    </citation>
    <scope>NUCLEOTIDE SEQUENCE [LARGE SCALE GENOMIC DNA]</scope>
    <source>
        <strain evidence="2 3">GBPx2</strain>
    </source>
</reference>
<keyword evidence="1" id="KW-0732">Signal</keyword>
<dbReference type="Gene3D" id="2.130.10.10">
    <property type="entry name" value="YVTN repeat-like/Quinoprotein amine dehydrogenase"/>
    <property type="match status" value="1"/>
</dbReference>
<gene>
    <name evidence="2" type="ORF">G9Q97_15205</name>
</gene>
<dbReference type="InterPro" id="IPR015943">
    <property type="entry name" value="WD40/YVTN_repeat-like_dom_sf"/>
</dbReference>
<dbReference type="Proteomes" id="UP000649799">
    <property type="component" value="Unassembled WGS sequence"/>
</dbReference>
<organism evidence="2 3">
    <name type="scientific">Cyclobacterium plantarum</name>
    <dbReference type="NCBI Taxonomy" id="2716263"/>
    <lineage>
        <taxon>Bacteria</taxon>
        <taxon>Pseudomonadati</taxon>
        <taxon>Bacteroidota</taxon>
        <taxon>Cytophagia</taxon>
        <taxon>Cytophagales</taxon>
        <taxon>Cyclobacteriaceae</taxon>
        <taxon>Cyclobacterium</taxon>
    </lineage>
</organism>
<evidence type="ECO:0000256" key="1">
    <source>
        <dbReference type="SAM" id="SignalP"/>
    </source>
</evidence>
<dbReference type="RefSeq" id="WP_222852003.1">
    <property type="nucleotide sequence ID" value="NZ_JAANYN010000006.1"/>
</dbReference>